<evidence type="ECO:0000313" key="2">
    <source>
        <dbReference type="EMBL" id="KTC99312.1"/>
    </source>
</evidence>
<reference evidence="2 4" key="1">
    <citation type="submission" date="2015-11" db="EMBL/GenBank/DDBJ databases">
        <title>Genomic analysis of 38 Legionella species identifies large and diverse effector repertoires.</title>
        <authorList>
            <person name="Burstein D."/>
            <person name="Amaro F."/>
            <person name="Zusman T."/>
            <person name="Lifshitz Z."/>
            <person name="Cohen O."/>
            <person name="Gilbert J.A."/>
            <person name="Pupko T."/>
            <person name="Shuman H.A."/>
            <person name="Segal G."/>
        </authorList>
    </citation>
    <scope>NUCLEOTIDE SEQUENCE [LARGE SCALE GENOMIC DNA]</scope>
    <source>
        <strain evidence="2 4">WO-44C</strain>
    </source>
</reference>
<evidence type="ECO:0000313" key="5">
    <source>
        <dbReference type="Proteomes" id="UP000251942"/>
    </source>
</evidence>
<evidence type="ECO:0000313" key="3">
    <source>
        <dbReference type="EMBL" id="SPX59213.1"/>
    </source>
</evidence>
<reference evidence="3 5" key="2">
    <citation type="submission" date="2018-06" db="EMBL/GenBank/DDBJ databases">
        <authorList>
            <consortium name="Pathogen Informatics"/>
            <person name="Doyle S."/>
        </authorList>
    </citation>
    <scope>NUCLEOTIDE SEQUENCE [LARGE SCALE GENOMIC DNA]</scope>
    <source>
        <strain evidence="3 5">NCTC12022</strain>
    </source>
</reference>
<feature type="transmembrane region" description="Helical" evidence="1">
    <location>
        <begin position="12"/>
        <end position="35"/>
    </location>
</feature>
<name>A0A0W0TUY5_9GAMM</name>
<accession>A0A0W0TUY5</accession>
<dbReference type="STRING" id="453.Lfee_1375"/>
<proteinExistence type="predicted"/>
<keyword evidence="1" id="KW-1133">Transmembrane helix</keyword>
<gene>
    <name evidence="2" type="ORF">Lfee_1375</name>
    <name evidence="3" type="ORF">NCTC12022_00032</name>
</gene>
<organism evidence="2 4">
    <name type="scientific">Legionella feeleii</name>
    <dbReference type="NCBI Taxonomy" id="453"/>
    <lineage>
        <taxon>Bacteria</taxon>
        <taxon>Pseudomonadati</taxon>
        <taxon>Pseudomonadota</taxon>
        <taxon>Gammaproteobacteria</taxon>
        <taxon>Legionellales</taxon>
        <taxon>Legionellaceae</taxon>
        <taxon>Legionella</taxon>
    </lineage>
</organism>
<dbReference type="PATRIC" id="fig|453.4.peg.1500"/>
<dbReference type="Proteomes" id="UP000054698">
    <property type="component" value="Unassembled WGS sequence"/>
</dbReference>
<evidence type="ECO:0000313" key="4">
    <source>
        <dbReference type="Proteomes" id="UP000054698"/>
    </source>
</evidence>
<keyword evidence="4" id="KW-1185">Reference proteome</keyword>
<keyword evidence="1" id="KW-0812">Transmembrane</keyword>
<feature type="transmembrane region" description="Helical" evidence="1">
    <location>
        <begin position="84"/>
        <end position="110"/>
    </location>
</feature>
<sequence>MDDKFVNLSVGYITNITQINLLLVTASSILLISVFKKKEIIATSLTMCACLLSIFSNIATLITNKKLIELSVYSSDYKATVSDAFVYLDLVFYFDVIILILLFISIILGYKSR</sequence>
<feature type="transmembrane region" description="Helical" evidence="1">
    <location>
        <begin position="42"/>
        <end position="64"/>
    </location>
</feature>
<dbReference type="AlphaFoldDB" id="A0A0W0TUY5"/>
<evidence type="ECO:0000256" key="1">
    <source>
        <dbReference type="SAM" id="Phobius"/>
    </source>
</evidence>
<keyword evidence="1" id="KW-0472">Membrane</keyword>
<dbReference type="EMBL" id="LNYB01000050">
    <property type="protein sequence ID" value="KTC99312.1"/>
    <property type="molecule type" value="Genomic_DNA"/>
</dbReference>
<dbReference type="EMBL" id="UASS01000001">
    <property type="protein sequence ID" value="SPX59213.1"/>
    <property type="molecule type" value="Genomic_DNA"/>
</dbReference>
<dbReference type="RefSeq" id="WP_058445226.1">
    <property type="nucleotide sequence ID" value="NZ_CAAAHT010000099.1"/>
</dbReference>
<protein>
    <submittedName>
        <fullName evidence="2">Uncharacterized protein</fullName>
    </submittedName>
</protein>
<dbReference type="Proteomes" id="UP000251942">
    <property type="component" value="Unassembled WGS sequence"/>
</dbReference>